<organism evidence="3 4">
    <name type="scientific">Streptomyces poriferorum</name>
    <dbReference type="NCBI Taxonomy" id="2798799"/>
    <lineage>
        <taxon>Bacteria</taxon>
        <taxon>Bacillati</taxon>
        <taxon>Actinomycetota</taxon>
        <taxon>Actinomycetes</taxon>
        <taxon>Kitasatosporales</taxon>
        <taxon>Streptomycetaceae</taxon>
        <taxon>Streptomyces</taxon>
    </lineage>
</organism>
<dbReference type="PANTHER" id="PTHR39199">
    <property type="entry name" value="BLR5128 PROTEIN"/>
    <property type="match status" value="1"/>
</dbReference>
<dbReference type="InterPro" id="IPR018717">
    <property type="entry name" value="DUF2241"/>
</dbReference>
<accession>A0ABY9J0A0</accession>
<dbReference type="EMBL" id="CP120988">
    <property type="protein sequence ID" value="WLQ61235.1"/>
    <property type="molecule type" value="Genomic_DNA"/>
</dbReference>
<evidence type="ECO:0000259" key="1">
    <source>
        <dbReference type="Pfam" id="PF10000"/>
    </source>
</evidence>
<keyword evidence="4" id="KW-1185">Reference proteome</keyword>
<evidence type="ECO:0000313" key="4">
    <source>
        <dbReference type="Proteomes" id="UP001235744"/>
    </source>
</evidence>
<sequence length="135" mass="14066">MTGESDLRVLLSDLRPELHPGRYVYATAPDGRVPSGATPVVTVREAEGLTLVLPEAEAVAVGLPYSYVTGWITLRVHSALEAVGLTAAVSLALTDAGISCNVVAGFHHDHLFVPYERSAEAVAVLEALASESGTG</sequence>
<protein>
    <submittedName>
        <fullName evidence="3">ACT domain-containing protein</fullName>
    </submittedName>
</protein>
<feature type="domain" description="CASTOR ACT" evidence="2">
    <location>
        <begin position="69"/>
        <end position="126"/>
    </location>
</feature>
<dbReference type="Proteomes" id="UP001235744">
    <property type="component" value="Chromosome"/>
</dbReference>
<evidence type="ECO:0000313" key="3">
    <source>
        <dbReference type="EMBL" id="WLQ61235.1"/>
    </source>
</evidence>
<dbReference type="Pfam" id="PF10000">
    <property type="entry name" value="ACT_3"/>
    <property type="match status" value="1"/>
</dbReference>
<dbReference type="InterPro" id="IPR027795">
    <property type="entry name" value="CASTOR_ACT_dom"/>
</dbReference>
<dbReference type="Pfam" id="PF13840">
    <property type="entry name" value="ACT_7"/>
    <property type="match status" value="1"/>
</dbReference>
<name>A0ABY9J0A0_9ACTN</name>
<evidence type="ECO:0000259" key="2">
    <source>
        <dbReference type="Pfam" id="PF13840"/>
    </source>
</evidence>
<gene>
    <name evidence="3" type="ORF">P8A19_39980</name>
</gene>
<reference evidence="3 4" key="1">
    <citation type="submission" date="2023-03" db="EMBL/GenBank/DDBJ databases">
        <title>Isolation and description of six Streptomyces strains from soil environments, able to metabolize different microbial glucans.</title>
        <authorList>
            <person name="Widen T."/>
            <person name="Larsbrink J."/>
        </authorList>
    </citation>
    <scope>NUCLEOTIDE SEQUENCE [LARGE SCALE GENOMIC DNA]</scope>
    <source>
        <strain evidence="3 4">Alt2</strain>
    </source>
</reference>
<dbReference type="RefSeq" id="WP_219566760.1">
    <property type="nucleotide sequence ID" value="NZ_CP120988.1"/>
</dbReference>
<feature type="domain" description="DUF2241" evidence="1">
    <location>
        <begin position="2"/>
        <end position="68"/>
    </location>
</feature>
<proteinExistence type="predicted"/>
<dbReference type="PANTHER" id="PTHR39199:SF1">
    <property type="entry name" value="BLR5128 PROTEIN"/>
    <property type="match status" value="1"/>
</dbReference>